<dbReference type="FunCoup" id="A0A066WG48">
    <property type="interactions" value="365"/>
</dbReference>
<dbReference type="EMBL" id="JMSN01000005">
    <property type="protein sequence ID" value="KDN52937.1"/>
    <property type="molecule type" value="Genomic_DNA"/>
</dbReference>
<dbReference type="GO" id="GO:0046872">
    <property type="term" value="F:metal ion binding"/>
    <property type="evidence" value="ECO:0007669"/>
    <property type="project" value="UniProtKB-KW"/>
</dbReference>
<evidence type="ECO:0000256" key="10">
    <source>
        <dbReference type="ARBA" id="ARBA00023229"/>
    </source>
</evidence>
<dbReference type="PANTHER" id="PTHR10885:SF0">
    <property type="entry name" value="ISOPENTENYL-DIPHOSPHATE DELTA-ISOMERASE"/>
    <property type="match status" value="1"/>
</dbReference>
<keyword evidence="16" id="KW-1185">Reference proteome</keyword>
<evidence type="ECO:0000256" key="4">
    <source>
        <dbReference type="ARBA" id="ARBA00012057"/>
    </source>
</evidence>
<evidence type="ECO:0000256" key="9">
    <source>
        <dbReference type="ARBA" id="ARBA00023098"/>
    </source>
</evidence>
<keyword evidence="5" id="KW-0444">Lipid biosynthesis</keyword>
<keyword evidence="7" id="KW-0460">Magnesium</keyword>
<evidence type="ECO:0000256" key="12">
    <source>
        <dbReference type="ARBA" id="ARBA00029294"/>
    </source>
</evidence>
<keyword evidence="11 15" id="KW-0413">Isomerase</keyword>
<evidence type="ECO:0000259" key="14">
    <source>
        <dbReference type="PROSITE" id="PS51462"/>
    </source>
</evidence>
<dbReference type="InParanoid" id="A0A066WG48"/>
<name>A0A066WG48_TILAU</name>
<accession>A0A066WG48</accession>
<feature type="domain" description="Nudix hydrolase" evidence="14">
    <location>
        <begin position="80"/>
        <end position="229"/>
    </location>
</feature>
<dbReference type="Pfam" id="PF00293">
    <property type="entry name" value="NUDIX"/>
    <property type="match status" value="1"/>
</dbReference>
<evidence type="ECO:0000256" key="6">
    <source>
        <dbReference type="ARBA" id="ARBA00022723"/>
    </source>
</evidence>
<protein>
    <recommendedName>
        <fullName evidence="4">isopentenyl-diphosphate Delta-isomerase</fullName>
        <ecNumber evidence="4">5.3.3.2</ecNumber>
    </recommendedName>
</protein>
<dbReference type="UniPathway" id="UPA00059">
    <property type="reaction ID" value="UER00104"/>
</dbReference>
<evidence type="ECO:0000256" key="2">
    <source>
        <dbReference type="ARBA" id="ARBA00004826"/>
    </source>
</evidence>
<evidence type="ECO:0000256" key="5">
    <source>
        <dbReference type="ARBA" id="ARBA00022516"/>
    </source>
</evidence>
<dbReference type="OrthoDB" id="510307at2759"/>
<dbReference type="STRING" id="1037660.A0A066WG48"/>
<evidence type="ECO:0000256" key="1">
    <source>
        <dbReference type="ARBA" id="ARBA00001946"/>
    </source>
</evidence>
<dbReference type="GO" id="GO:0009240">
    <property type="term" value="P:isopentenyl diphosphate biosynthetic process"/>
    <property type="evidence" value="ECO:0007669"/>
    <property type="project" value="TreeGrafter"/>
</dbReference>
<gene>
    <name evidence="15" type="ORF">K437DRAFT_253571</name>
</gene>
<dbReference type="NCBIfam" id="TIGR02150">
    <property type="entry name" value="IPP_isom_1"/>
    <property type="match status" value="1"/>
</dbReference>
<evidence type="ECO:0000256" key="7">
    <source>
        <dbReference type="ARBA" id="ARBA00022842"/>
    </source>
</evidence>
<dbReference type="GeneID" id="25263611"/>
<dbReference type="PANTHER" id="PTHR10885">
    <property type="entry name" value="ISOPENTENYL-DIPHOSPHATE DELTA-ISOMERASE"/>
    <property type="match status" value="1"/>
</dbReference>
<keyword evidence="9" id="KW-0443">Lipid metabolism</keyword>
<dbReference type="AlphaFoldDB" id="A0A066WG48"/>
<comment type="catalytic activity">
    <reaction evidence="12">
        <text>isopentenyl diphosphate = dimethylallyl diphosphate</text>
        <dbReference type="Rhea" id="RHEA:23284"/>
        <dbReference type="ChEBI" id="CHEBI:57623"/>
        <dbReference type="ChEBI" id="CHEBI:128769"/>
        <dbReference type="EC" id="5.3.3.2"/>
    </reaction>
    <physiologicalReaction direction="left-to-right" evidence="12">
        <dbReference type="Rhea" id="RHEA:23285"/>
    </physiologicalReaction>
</comment>
<dbReference type="Proteomes" id="UP000027361">
    <property type="component" value="Unassembled WGS sequence"/>
</dbReference>
<keyword evidence="8" id="KW-0752">Steroid biosynthesis</keyword>
<dbReference type="GO" id="GO:0050992">
    <property type="term" value="P:dimethylallyl diphosphate biosynthetic process"/>
    <property type="evidence" value="ECO:0007669"/>
    <property type="project" value="UniProtKB-UniPathway"/>
</dbReference>
<dbReference type="RefSeq" id="XP_013245776.1">
    <property type="nucleotide sequence ID" value="XM_013390322.1"/>
</dbReference>
<dbReference type="InterPro" id="IPR015797">
    <property type="entry name" value="NUDIX_hydrolase-like_dom_sf"/>
</dbReference>
<comment type="cofactor">
    <cofactor evidence="1">
        <name>Mg(2+)</name>
        <dbReference type="ChEBI" id="CHEBI:18420"/>
    </cofactor>
</comment>
<dbReference type="EC" id="5.3.3.2" evidence="4"/>
<dbReference type="InterPro" id="IPR011876">
    <property type="entry name" value="IsopentenylPP_isomerase_typ1"/>
</dbReference>
<reference evidence="15 16" key="1">
    <citation type="submission" date="2014-05" db="EMBL/GenBank/DDBJ databases">
        <title>Draft genome sequence of a rare smut relative, Tilletiaria anomala UBC 951.</title>
        <authorList>
            <consortium name="DOE Joint Genome Institute"/>
            <person name="Toome M."/>
            <person name="Kuo A."/>
            <person name="Henrissat B."/>
            <person name="Lipzen A."/>
            <person name="Tritt A."/>
            <person name="Yoshinaga Y."/>
            <person name="Zane M."/>
            <person name="Barry K."/>
            <person name="Grigoriev I.V."/>
            <person name="Spatafora J.W."/>
            <person name="Aimea M.C."/>
        </authorList>
    </citation>
    <scope>NUCLEOTIDE SEQUENCE [LARGE SCALE GENOMIC DNA]</scope>
    <source>
        <strain evidence="15 16">UBC 951</strain>
    </source>
</reference>
<dbReference type="GO" id="GO:0004452">
    <property type="term" value="F:isopentenyl-diphosphate delta-isomerase activity"/>
    <property type="evidence" value="ECO:0007669"/>
    <property type="project" value="UniProtKB-EC"/>
</dbReference>
<keyword evidence="6" id="KW-0479">Metal-binding</keyword>
<evidence type="ECO:0000256" key="3">
    <source>
        <dbReference type="ARBA" id="ARBA00007579"/>
    </source>
</evidence>
<comment type="caution">
    <text evidence="15">The sequence shown here is derived from an EMBL/GenBank/DDBJ whole genome shotgun (WGS) entry which is preliminary data.</text>
</comment>
<dbReference type="OMA" id="KAPFDNG"/>
<evidence type="ECO:0000256" key="11">
    <source>
        <dbReference type="ARBA" id="ARBA00023235"/>
    </source>
</evidence>
<dbReference type="CDD" id="cd02885">
    <property type="entry name" value="NUDIX_IPP_Isomerase"/>
    <property type="match status" value="1"/>
</dbReference>
<organism evidence="15 16">
    <name type="scientific">Tilletiaria anomala (strain ATCC 24038 / CBS 436.72 / UBC 951)</name>
    <dbReference type="NCBI Taxonomy" id="1037660"/>
    <lineage>
        <taxon>Eukaryota</taxon>
        <taxon>Fungi</taxon>
        <taxon>Dikarya</taxon>
        <taxon>Basidiomycota</taxon>
        <taxon>Ustilaginomycotina</taxon>
        <taxon>Exobasidiomycetes</taxon>
        <taxon>Georgefischeriales</taxon>
        <taxon>Tilletiariaceae</taxon>
        <taxon>Tilletiaria</taxon>
    </lineage>
</organism>
<evidence type="ECO:0000256" key="8">
    <source>
        <dbReference type="ARBA" id="ARBA00022955"/>
    </source>
</evidence>
<evidence type="ECO:0000313" key="15">
    <source>
        <dbReference type="EMBL" id="KDN52937.1"/>
    </source>
</evidence>
<evidence type="ECO:0000256" key="13">
    <source>
        <dbReference type="SAM" id="MobiDB-lite"/>
    </source>
</evidence>
<dbReference type="GO" id="GO:0005737">
    <property type="term" value="C:cytoplasm"/>
    <property type="evidence" value="ECO:0007669"/>
    <property type="project" value="TreeGrafter"/>
</dbReference>
<dbReference type="InterPro" id="IPR000086">
    <property type="entry name" value="NUDIX_hydrolase_dom"/>
</dbReference>
<evidence type="ECO:0000313" key="16">
    <source>
        <dbReference type="Proteomes" id="UP000027361"/>
    </source>
</evidence>
<comment type="pathway">
    <text evidence="2">Isoprenoid biosynthesis; dimethylallyl diphosphate biosynthesis; dimethylallyl diphosphate from isopentenyl diphosphate: step 1/1.</text>
</comment>
<comment type="similarity">
    <text evidence="3">Belongs to the IPP isomerase type 1 family.</text>
</comment>
<dbReference type="GO" id="GO:0006694">
    <property type="term" value="P:steroid biosynthetic process"/>
    <property type="evidence" value="ECO:0007669"/>
    <property type="project" value="UniProtKB-KW"/>
</dbReference>
<dbReference type="FunFam" id="3.90.79.10:FF:000012">
    <property type="entry name" value="Isopentenyl-diphosphate Delta-isomerase 1"/>
    <property type="match status" value="1"/>
</dbReference>
<dbReference type="Gene3D" id="3.90.79.10">
    <property type="entry name" value="Nucleoside Triphosphate Pyrophosphohydrolase"/>
    <property type="match status" value="1"/>
</dbReference>
<dbReference type="SUPFAM" id="SSF55811">
    <property type="entry name" value="Nudix"/>
    <property type="match status" value="1"/>
</dbReference>
<dbReference type="HOGENOM" id="CLU_060552_0_2_1"/>
<sequence>MSTSTTTTATAGPGADAGGVTETIRLPAQAAAVDEQLAGHDEEQIRLMEERCIVLDENDMYLRDGSKKECHLMTNINAGLLHRAFSCFLFDPTSGKLLLQKRAEEKITFPSMWTNTCCSHPLAIKGELEEKDQIGVRRAAQRKLEHELGILPEQVPLDKFQFLTRIHYLAPSDGLWGEHEIDYILFITAPVTLNPNLNEVSEVKWVDQSELKALMDELDPSSFTPWFKLIAAKFLIPWWTELASEKASSGKEFNALSLNRLKDDEIHRML</sequence>
<dbReference type="PROSITE" id="PS51462">
    <property type="entry name" value="NUDIX"/>
    <property type="match status" value="1"/>
</dbReference>
<feature type="region of interest" description="Disordered" evidence="13">
    <location>
        <begin position="1"/>
        <end position="20"/>
    </location>
</feature>
<proteinExistence type="inferred from homology"/>
<keyword evidence="10" id="KW-0414">Isoprene biosynthesis</keyword>